<dbReference type="OrthoDB" id="133929at2157"/>
<dbReference type="Pfam" id="PF01546">
    <property type="entry name" value="Peptidase_M20"/>
    <property type="match status" value="1"/>
</dbReference>
<keyword evidence="1 9" id="KW-0963">Cytoplasm</keyword>
<dbReference type="GO" id="GO:0050897">
    <property type="term" value="F:cobalt ion binding"/>
    <property type="evidence" value="ECO:0007669"/>
    <property type="project" value="UniProtKB-UniRule"/>
</dbReference>
<dbReference type="SUPFAM" id="SSF53187">
    <property type="entry name" value="Zn-dependent exopeptidases"/>
    <property type="match status" value="1"/>
</dbReference>
<dbReference type="EC" id="3.5.1.132" evidence="9"/>
<keyword evidence="7 9" id="KW-0457">Lysine biosynthesis</keyword>
<keyword evidence="6 9" id="KW-0862">Zinc</keyword>
<dbReference type="Gene3D" id="3.30.70.360">
    <property type="match status" value="1"/>
</dbReference>
<proteinExistence type="inferred from homology"/>
<dbReference type="NCBIfam" id="TIGR01902">
    <property type="entry name" value="dapE-lys-deAc"/>
    <property type="match status" value="1"/>
</dbReference>
<dbReference type="AlphaFoldDB" id="U3TGD7"/>
<protein>
    <recommendedName>
        <fullName evidence="9">Putative [LysW]-lysine/[LysW]-ornithine hydrolase</fullName>
        <ecNumber evidence="9">3.5.1.130</ecNumber>
        <ecNumber evidence="9">3.5.1.132</ecNumber>
    </recommendedName>
</protein>
<dbReference type="Gene3D" id="3.40.630.10">
    <property type="entry name" value="Zn peptidases"/>
    <property type="match status" value="1"/>
</dbReference>
<feature type="active site" evidence="9">
    <location>
        <position position="74"/>
    </location>
</feature>
<dbReference type="PANTHER" id="PTHR43808">
    <property type="entry name" value="ACETYLORNITHINE DEACETYLASE"/>
    <property type="match status" value="1"/>
</dbReference>
<dbReference type="GeneID" id="17111028"/>
<evidence type="ECO:0000313" key="11">
    <source>
        <dbReference type="EMBL" id="BAN90394.1"/>
    </source>
</evidence>
<feature type="binding site" evidence="9">
    <location>
        <position position="129"/>
    </location>
    <ligand>
        <name>Zn(2+)</name>
        <dbReference type="ChEBI" id="CHEBI:29105"/>
        <label>2</label>
    </ligand>
</feature>
<evidence type="ECO:0000256" key="3">
    <source>
        <dbReference type="ARBA" id="ARBA00022605"/>
    </source>
</evidence>
<dbReference type="HAMAP" id="MF_01120">
    <property type="entry name" value="LysK"/>
    <property type="match status" value="1"/>
</dbReference>
<comment type="cofactor">
    <cofactor evidence="9">
        <name>Zn(2+)</name>
        <dbReference type="ChEBI" id="CHEBI:29105"/>
    </cofactor>
    <cofactor evidence="9">
        <name>Co(2+)</name>
        <dbReference type="ChEBI" id="CHEBI:48828"/>
    </cofactor>
    <text evidence="9">Binds 2 Zn(2+) or Co(2+) ions per subunit.</text>
</comment>
<dbReference type="InterPro" id="IPR036264">
    <property type="entry name" value="Bact_exopeptidase_dim_dom"/>
</dbReference>
<dbReference type="STRING" id="1198449.ACAM_0925"/>
<keyword evidence="3 9" id="KW-0028">Amino-acid biosynthesis</keyword>
<dbReference type="InterPro" id="IPR050072">
    <property type="entry name" value="Peptidase_M20A"/>
</dbReference>
<evidence type="ECO:0000256" key="1">
    <source>
        <dbReference type="ARBA" id="ARBA00022490"/>
    </source>
</evidence>
<evidence type="ECO:0000256" key="5">
    <source>
        <dbReference type="ARBA" id="ARBA00022801"/>
    </source>
</evidence>
<dbReference type="InterPro" id="IPR011650">
    <property type="entry name" value="Peptidase_M20_dimer"/>
</dbReference>
<dbReference type="UniPathway" id="UPA00068"/>
<dbReference type="RefSeq" id="WP_022541667.1">
    <property type="nucleotide sequence ID" value="NC_022521.1"/>
</dbReference>
<dbReference type="Proteomes" id="UP000016887">
    <property type="component" value="Chromosome"/>
</dbReference>
<comment type="function">
    <text evidence="9">Catalyzes the release of L-lysine from [LysW]-gamma-L-lysine and the release of L-ornithine from [LysW]-L-ornithine.</text>
</comment>
<evidence type="ECO:0000256" key="6">
    <source>
        <dbReference type="ARBA" id="ARBA00022833"/>
    </source>
</evidence>
<name>U3TGD7_9CREN</name>
<reference evidence="11 12" key="1">
    <citation type="journal article" date="2013" name="Appl. Environ. Microbiol.">
        <title>Variation of the Virus-Related Elements within Syntenic Genomes of the Hyperthermophilic Archaeon Aeropyrum.</title>
        <authorList>
            <person name="Daifuku T."/>
            <person name="Yoshida T."/>
            <person name="Kitamura T."/>
            <person name="Kawaichi S."/>
            <person name="Inoue T."/>
            <person name="Nomura K."/>
            <person name="Yoshida Y."/>
            <person name="Kuno S."/>
            <person name="Sako Y."/>
        </authorList>
    </citation>
    <scope>NUCLEOTIDE SEQUENCE [LARGE SCALE GENOMIC DNA]</scope>
    <source>
        <strain evidence="11 12">SY1</strain>
    </source>
</reference>
<evidence type="ECO:0000259" key="10">
    <source>
        <dbReference type="Pfam" id="PF07687"/>
    </source>
</evidence>
<keyword evidence="4 9" id="KW-0479">Metal-binding</keyword>
<gene>
    <name evidence="9 11" type="primary">lysK</name>
    <name evidence="11" type="ORF">ACAM_0925</name>
</gene>
<evidence type="ECO:0000256" key="2">
    <source>
        <dbReference type="ARBA" id="ARBA00022571"/>
    </source>
</evidence>
<dbReference type="SUPFAM" id="SSF55031">
    <property type="entry name" value="Bacterial exopeptidase dimerisation domain"/>
    <property type="match status" value="1"/>
</dbReference>
<comment type="similarity">
    <text evidence="9">Belongs to the peptidase M20A family. LysK subfamily.</text>
</comment>
<evidence type="ECO:0000256" key="7">
    <source>
        <dbReference type="ARBA" id="ARBA00023154"/>
    </source>
</evidence>
<feature type="binding site" evidence="9">
    <location>
        <position position="96"/>
    </location>
    <ligand>
        <name>Zn(2+)</name>
        <dbReference type="ChEBI" id="CHEBI:29105"/>
        <label>1</label>
    </ligand>
</feature>
<keyword evidence="12" id="KW-1185">Reference proteome</keyword>
<dbReference type="NCBIfam" id="NF001747">
    <property type="entry name" value="PRK00466.1"/>
    <property type="match status" value="1"/>
</dbReference>
<evidence type="ECO:0000256" key="4">
    <source>
        <dbReference type="ARBA" id="ARBA00022723"/>
    </source>
</evidence>
<dbReference type="GO" id="GO:0042450">
    <property type="term" value="P:L-arginine biosynthetic process via ornithine"/>
    <property type="evidence" value="ECO:0007669"/>
    <property type="project" value="UniProtKB-UniRule"/>
</dbReference>
<feature type="active site" description="Proton acceptor" evidence="9">
    <location>
        <position position="128"/>
    </location>
</feature>
<dbReference type="GO" id="GO:0019878">
    <property type="term" value="P:lysine biosynthetic process via aminoadipic acid"/>
    <property type="evidence" value="ECO:0007669"/>
    <property type="project" value="UniProtKB-UniRule"/>
</dbReference>
<keyword evidence="2 9" id="KW-0055">Arginine biosynthesis</keyword>
<comment type="catalytic activity">
    <reaction evidence="9">
        <text>[amino-group carrier protein]-C-terminal-gamma-(L-ornithyl)-L-glutamate + H2O = [amino-group carrier protein]-C-terminal-L-glutamate + L-ornithine</text>
        <dbReference type="Rhea" id="RHEA:52676"/>
        <dbReference type="Rhea" id="RHEA-COMP:9693"/>
        <dbReference type="Rhea" id="RHEA-COMP:13328"/>
        <dbReference type="ChEBI" id="CHEBI:15377"/>
        <dbReference type="ChEBI" id="CHEBI:46911"/>
        <dbReference type="ChEBI" id="CHEBI:78525"/>
        <dbReference type="ChEBI" id="CHEBI:136763"/>
        <dbReference type="EC" id="3.5.1.132"/>
    </reaction>
</comment>
<dbReference type="EC" id="3.5.1.130" evidence="9"/>
<organism evidence="11 12">
    <name type="scientific">Aeropyrum camini SY1 = JCM 12091</name>
    <dbReference type="NCBI Taxonomy" id="1198449"/>
    <lineage>
        <taxon>Archaea</taxon>
        <taxon>Thermoproteota</taxon>
        <taxon>Thermoprotei</taxon>
        <taxon>Desulfurococcales</taxon>
        <taxon>Desulfurococcaceae</taxon>
        <taxon>Aeropyrum</taxon>
    </lineage>
</organism>
<keyword evidence="8 9" id="KW-0170">Cobalt</keyword>
<dbReference type="UniPathway" id="UPA00033">
    <property type="reaction ID" value="UER00039"/>
</dbReference>
<comment type="pathway">
    <text evidence="9">Amino-acid biosynthesis; L-arginine biosynthesis.</text>
</comment>
<dbReference type="PATRIC" id="fig|1198449.6.peg.934"/>
<dbReference type="PANTHER" id="PTHR43808:SF28">
    <property type="entry name" value="[LYSW]-LYSINE_[LYSW]-ORNITHINE HYDROLASE"/>
    <property type="match status" value="1"/>
</dbReference>
<evidence type="ECO:0000256" key="8">
    <source>
        <dbReference type="ARBA" id="ARBA00023285"/>
    </source>
</evidence>
<dbReference type="InterPro" id="IPR001261">
    <property type="entry name" value="ArgE/DapE_CS"/>
</dbReference>
<dbReference type="PROSITE" id="PS00758">
    <property type="entry name" value="ARGE_DAPE_CPG2_1"/>
    <property type="match status" value="1"/>
</dbReference>
<dbReference type="Pfam" id="PF07687">
    <property type="entry name" value="M20_dimer"/>
    <property type="match status" value="1"/>
</dbReference>
<dbReference type="InterPro" id="IPR010175">
    <property type="entry name" value="LysK"/>
</dbReference>
<feature type="binding site" evidence="9">
    <location>
        <position position="72"/>
    </location>
    <ligand>
        <name>Zn(2+)</name>
        <dbReference type="ChEBI" id="CHEBI:29105"/>
        <label>1</label>
    </ligand>
</feature>
<dbReference type="GO" id="GO:0016811">
    <property type="term" value="F:hydrolase activity, acting on carbon-nitrogen (but not peptide) bonds, in linear amides"/>
    <property type="evidence" value="ECO:0007669"/>
    <property type="project" value="UniProtKB-UniRule"/>
</dbReference>
<dbReference type="InterPro" id="IPR002933">
    <property type="entry name" value="Peptidase_M20"/>
</dbReference>
<dbReference type="GO" id="GO:0008270">
    <property type="term" value="F:zinc ion binding"/>
    <property type="evidence" value="ECO:0007669"/>
    <property type="project" value="UniProtKB-UniRule"/>
</dbReference>
<feature type="binding site" evidence="9">
    <location>
        <position position="152"/>
    </location>
    <ligand>
        <name>Zn(2+)</name>
        <dbReference type="ChEBI" id="CHEBI:29105"/>
        <label>1</label>
    </ligand>
</feature>
<evidence type="ECO:0000256" key="9">
    <source>
        <dbReference type="HAMAP-Rule" id="MF_01120"/>
    </source>
</evidence>
<feature type="domain" description="Peptidase M20 dimerisation" evidence="10">
    <location>
        <begin position="162"/>
        <end position="233"/>
    </location>
</feature>
<feature type="binding site" evidence="9">
    <location>
        <position position="96"/>
    </location>
    <ligand>
        <name>Zn(2+)</name>
        <dbReference type="ChEBI" id="CHEBI:29105"/>
        <label>2</label>
    </ligand>
</feature>
<comment type="catalytic activity">
    <reaction evidence="9">
        <text>[amino-group carrier protein]-C-terminal-gamma-(L-lysyl)-L-glutamate + H2O = [amino-group carrier protein]-C-terminal-L-glutamate + L-lysine</text>
        <dbReference type="Rhea" id="RHEA:48684"/>
        <dbReference type="Rhea" id="RHEA-COMP:9693"/>
        <dbReference type="Rhea" id="RHEA-COMP:9715"/>
        <dbReference type="ChEBI" id="CHEBI:15377"/>
        <dbReference type="ChEBI" id="CHEBI:32551"/>
        <dbReference type="ChEBI" id="CHEBI:78525"/>
        <dbReference type="ChEBI" id="CHEBI:78526"/>
        <dbReference type="EC" id="3.5.1.130"/>
    </reaction>
</comment>
<comment type="subcellular location">
    <subcellularLocation>
        <location evidence="9">Cytoplasm</location>
    </subcellularLocation>
</comment>
<comment type="pathway">
    <text evidence="9">Amino-acid biosynthesis; L-lysine biosynthesis via AAA pathway; L-lysine from L-alpha-aminoadipate (Thermus route): step 5/5.</text>
</comment>
<keyword evidence="5 9" id="KW-0378">Hydrolase</keyword>
<dbReference type="EMBL" id="AP012489">
    <property type="protein sequence ID" value="BAN90394.1"/>
    <property type="molecule type" value="Genomic_DNA"/>
</dbReference>
<dbReference type="eggNOG" id="arCOG01107">
    <property type="taxonomic scope" value="Archaea"/>
</dbReference>
<accession>U3TGD7</accession>
<sequence>MASSSVYAGRLAARLALDLLRVYTPTGGEERLHPVLEKWASKLGLGFSVDACGNATLSAGPDGLPVLGLVGHLDTVPGMLEPRLQGDTVWGRGAVDAKGPLAAMILGLHIASREGLACSSAVLGLVGEEGDSTGAWGLVSRGATPLHVVVGEPTGGDGIAIGYRGSLTVEIECRGEEGHSSNPGAGAADSLVMILSNVLHNDARATVTRLEAGTAANVTPGRAAATVNLRFEEPAIEALRAAAELCDSTYTRGCFCSRISLLHPVKTSLSNPTAKALVTSLRSEGLNPRIVVKRGTSDMNVLALATRSIAAYGPGDPRLSHTRREHIRVGDIVKAARVYSRTLISLCSLTKDRRSKLGPNS</sequence>
<dbReference type="GO" id="GO:0005737">
    <property type="term" value="C:cytoplasm"/>
    <property type="evidence" value="ECO:0007669"/>
    <property type="project" value="UniProtKB-SubCell"/>
</dbReference>
<feature type="binding site" evidence="9">
    <location>
        <position position="321"/>
    </location>
    <ligand>
        <name>Zn(2+)</name>
        <dbReference type="ChEBI" id="CHEBI:29105"/>
        <label>2</label>
    </ligand>
</feature>
<evidence type="ECO:0000313" key="12">
    <source>
        <dbReference type="Proteomes" id="UP000016887"/>
    </source>
</evidence>
<dbReference type="KEGG" id="acj:ACAM_0925"/>